<evidence type="ECO:0000313" key="1">
    <source>
        <dbReference type="EMBL" id="MBD2569611.1"/>
    </source>
</evidence>
<name>A0ABR8FHI0_9NOST</name>
<proteinExistence type="predicted"/>
<evidence type="ECO:0000313" key="2">
    <source>
        <dbReference type="Proteomes" id="UP000640531"/>
    </source>
</evidence>
<dbReference type="Proteomes" id="UP000640531">
    <property type="component" value="Unassembled WGS sequence"/>
</dbReference>
<organism evidence="1 2">
    <name type="scientific">Anabaena lutea FACHB-196</name>
    <dbReference type="NCBI Taxonomy" id="2692881"/>
    <lineage>
        <taxon>Bacteria</taxon>
        <taxon>Bacillati</taxon>
        <taxon>Cyanobacteriota</taxon>
        <taxon>Cyanophyceae</taxon>
        <taxon>Nostocales</taxon>
        <taxon>Nostocaceae</taxon>
        <taxon>Anabaena</taxon>
    </lineage>
</organism>
<reference evidence="1 2" key="1">
    <citation type="journal article" date="2020" name="ISME J.">
        <title>Comparative genomics reveals insights into cyanobacterial evolution and habitat adaptation.</title>
        <authorList>
            <person name="Chen M.Y."/>
            <person name="Teng W.K."/>
            <person name="Zhao L."/>
            <person name="Hu C.X."/>
            <person name="Zhou Y.K."/>
            <person name="Han B.P."/>
            <person name="Song L.R."/>
            <person name="Shu W.S."/>
        </authorList>
    </citation>
    <scope>NUCLEOTIDE SEQUENCE [LARGE SCALE GENOMIC DNA]</scope>
    <source>
        <strain evidence="1 2">FACHB-196</strain>
    </source>
</reference>
<sequence length="321" mass="37643">MQILDNFLYILIEGEPESPEVAVIDRVIGNLINQGLLSNINYRVVEIGGSGNFNSIAKLIYQKSKVHQRIPVIGISDRDFRTQDRIDRELAKQDNQSINNKSARIIYWGRHEWENFLLEETEIIANLLNQIPSKSLKSKPFRRNTTNNLTKIQLDEWLIQYFQNSIIEELFECLKFRFREAANLQRLNLDKPKSKLLSLVDIEIWFKNQIVSKAKESRLNIFSLKYMSQDIVKENIWQSYINDPSKFDFQQAKIFFRGKEALEHLRTKAIKHLSIENLGEPSFKELILRELDNNTNSLIVQELGLMLKPYFQQAANLTRIE</sequence>
<dbReference type="RefSeq" id="WP_190716557.1">
    <property type="nucleotide sequence ID" value="NZ_JACJST010000016.1"/>
</dbReference>
<keyword evidence="2" id="KW-1185">Reference proteome</keyword>
<gene>
    <name evidence="1" type="ORF">H6G59_17275</name>
</gene>
<comment type="caution">
    <text evidence="1">The sequence shown here is derived from an EMBL/GenBank/DDBJ whole genome shotgun (WGS) entry which is preliminary data.</text>
</comment>
<evidence type="ECO:0008006" key="3">
    <source>
        <dbReference type="Google" id="ProtNLM"/>
    </source>
</evidence>
<protein>
    <recommendedName>
        <fullName evidence="3">DUF4435 domain-containing protein</fullName>
    </recommendedName>
</protein>
<dbReference type="EMBL" id="JACJST010000016">
    <property type="protein sequence ID" value="MBD2569611.1"/>
    <property type="molecule type" value="Genomic_DNA"/>
</dbReference>
<accession>A0ABR8FHI0</accession>